<feature type="signal peptide" evidence="1">
    <location>
        <begin position="1"/>
        <end position="20"/>
    </location>
</feature>
<dbReference type="InterPro" id="IPR011992">
    <property type="entry name" value="EF-hand-dom_pair"/>
</dbReference>
<dbReference type="InterPro" id="IPR018247">
    <property type="entry name" value="EF_Hand_1_Ca_BS"/>
</dbReference>
<feature type="domain" description="EF-hand" evidence="2">
    <location>
        <begin position="14"/>
        <end position="49"/>
    </location>
</feature>
<dbReference type="EMBL" id="JAME01000087">
    <property type="protein sequence ID" value="ETX26518.1"/>
    <property type="molecule type" value="Genomic_DNA"/>
</dbReference>
<evidence type="ECO:0000259" key="2">
    <source>
        <dbReference type="PROSITE" id="PS50222"/>
    </source>
</evidence>
<dbReference type="InterPro" id="IPR002048">
    <property type="entry name" value="EF_hand_dom"/>
</dbReference>
<dbReference type="AlphaFoldDB" id="X7F1C7"/>
<gene>
    <name evidence="3" type="ORF">RISW2_23040</name>
</gene>
<reference evidence="3 4" key="1">
    <citation type="submission" date="2014-01" db="EMBL/GenBank/DDBJ databases">
        <title>Roseivivax isoporae LMG 25204 Genome Sequencing.</title>
        <authorList>
            <person name="Lai Q."/>
            <person name="Li G."/>
            <person name="Shao Z."/>
        </authorList>
    </citation>
    <scope>NUCLEOTIDE SEQUENCE [LARGE SCALE GENOMIC DNA]</scope>
    <source>
        <strain evidence="3 4">LMG 25204</strain>
    </source>
</reference>
<dbReference type="RefSeq" id="WP_043775510.1">
    <property type="nucleotide sequence ID" value="NZ_JAME01000087.1"/>
</dbReference>
<dbReference type="PROSITE" id="PS50222">
    <property type="entry name" value="EF_HAND_2"/>
    <property type="match status" value="1"/>
</dbReference>
<sequence length="122" mass="13529">MYRTFILSLALAIGTTPAFAASFSELDSDGNQELSRDEFYGGVADIGTYSDWDANSDGLLDENEFNEIGGDWDYDTWDADANAYVDSGEFYDGYYASYDANEDGHWDGGEWDDAGEAGIFDW</sequence>
<keyword evidence="4" id="KW-1185">Reference proteome</keyword>
<evidence type="ECO:0000256" key="1">
    <source>
        <dbReference type="SAM" id="SignalP"/>
    </source>
</evidence>
<feature type="chain" id="PRO_5004979974" description="EF-hand domain-containing protein" evidence="1">
    <location>
        <begin position="21"/>
        <end position="122"/>
    </location>
</feature>
<protein>
    <recommendedName>
        <fullName evidence="2">EF-hand domain-containing protein</fullName>
    </recommendedName>
</protein>
<evidence type="ECO:0000313" key="4">
    <source>
        <dbReference type="Proteomes" id="UP000023430"/>
    </source>
</evidence>
<dbReference type="SUPFAM" id="SSF47473">
    <property type="entry name" value="EF-hand"/>
    <property type="match status" value="1"/>
</dbReference>
<name>X7F1C7_9RHOB</name>
<keyword evidence="1" id="KW-0732">Signal</keyword>
<organism evidence="3 4">
    <name type="scientific">Roseivivax isoporae LMG 25204</name>
    <dbReference type="NCBI Taxonomy" id="1449351"/>
    <lineage>
        <taxon>Bacteria</taxon>
        <taxon>Pseudomonadati</taxon>
        <taxon>Pseudomonadota</taxon>
        <taxon>Alphaproteobacteria</taxon>
        <taxon>Rhodobacterales</taxon>
        <taxon>Roseobacteraceae</taxon>
        <taxon>Roseivivax</taxon>
    </lineage>
</organism>
<dbReference type="Gene3D" id="1.10.238.10">
    <property type="entry name" value="EF-hand"/>
    <property type="match status" value="1"/>
</dbReference>
<dbReference type="OrthoDB" id="7852162at2"/>
<comment type="caution">
    <text evidence="3">The sequence shown here is derived from an EMBL/GenBank/DDBJ whole genome shotgun (WGS) entry which is preliminary data.</text>
</comment>
<accession>X7F1C7</accession>
<evidence type="ECO:0000313" key="3">
    <source>
        <dbReference type="EMBL" id="ETX26518.1"/>
    </source>
</evidence>
<dbReference type="GO" id="GO:0005509">
    <property type="term" value="F:calcium ion binding"/>
    <property type="evidence" value="ECO:0007669"/>
    <property type="project" value="InterPro"/>
</dbReference>
<dbReference type="PROSITE" id="PS00018">
    <property type="entry name" value="EF_HAND_1"/>
    <property type="match status" value="2"/>
</dbReference>
<dbReference type="Proteomes" id="UP000023430">
    <property type="component" value="Unassembled WGS sequence"/>
</dbReference>
<proteinExistence type="predicted"/>
<dbReference type="STRING" id="1449351.RISW2_23040"/>